<reference evidence="1" key="1">
    <citation type="submission" date="2022-06" db="EMBL/GenBank/DDBJ databases">
        <title>Sequencing the genomes of 1000 actinobacteria strains.</title>
        <authorList>
            <person name="Klenk H.-P."/>
        </authorList>
    </citation>
    <scope>NUCLEOTIDE SEQUENCE</scope>
    <source>
        <strain evidence="1">DSM 46694</strain>
    </source>
</reference>
<dbReference type="EMBL" id="JAMZEB010000002">
    <property type="protein sequence ID" value="MCP2362275.1"/>
    <property type="molecule type" value="Genomic_DNA"/>
</dbReference>
<name>A0A9X2K784_9ACTN</name>
<evidence type="ECO:0000313" key="2">
    <source>
        <dbReference type="Proteomes" id="UP001139648"/>
    </source>
</evidence>
<dbReference type="AlphaFoldDB" id="A0A9X2K784"/>
<sequence>MLILAGHVHNWWLPYLGPSSAAQRELYRREYARTLKILPAEGHGVVPDVQHMVVGALSLIMLVTTLSA</sequence>
<dbReference type="RefSeq" id="WP_253752890.1">
    <property type="nucleotide sequence ID" value="NZ_BAABKA010000069.1"/>
</dbReference>
<proteinExistence type="predicted"/>
<evidence type="ECO:0000313" key="1">
    <source>
        <dbReference type="EMBL" id="MCP2362275.1"/>
    </source>
</evidence>
<protein>
    <submittedName>
        <fullName evidence="1">Uncharacterized protein</fullName>
    </submittedName>
</protein>
<accession>A0A9X2K784</accession>
<keyword evidence="2" id="KW-1185">Reference proteome</keyword>
<comment type="caution">
    <text evidence="1">The sequence shown here is derived from an EMBL/GenBank/DDBJ whole genome shotgun (WGS) entry which is preliminary data.</text>
</comment>
<gene>
    <name evidence="1" type="ORF">HD597_009295</name>
</gene>
<organism evidence="1 2">
    <name type="scientific">Nonomuraea thailandensis</name>
    <dbReference type="NCBI Taxonomy" id="1188745"/>
    <lineage>
        <taxon>Bacteria</taxon>
        <taxon>Bacillati</taxon>
        <taxon>Actinomycetota</taxon>
        <taxon>Actinomycetes</taxon>
        <taxon>Streptosporangiales</taxon>
        <taxon>Streptosporangiaceae</taxon>
        <taxon>Nonomuraea</taxon>
    </lineage>
</organism>
<dbReference type="Proteomes" id="UP001139648">
    <property type="component" value="Unassembled WGS sequence"/>
</dbReference>